<dbReference type="EMBL" id="MCGE01000001">
    <property type="protein sequence ID" value="ORZ25913.1"/>
    <property type="molecule type" value="Genomic_DNA"/>
</dbReference>
<dbReference type="Proteomes" id="UP000193560">
    <property type="component" value="Unassembled WGS sequence"/>
</dbReference>
<proteinExistence type="predicted"/>
<protein>
    <submittedName>
        <fullName evidence="1">Uncharacterized protein</fullName>
    </submittedName>
</protein>
<evidence type="ECO:0000313" key="1">
    <source>
        <dbReference type="EMBL" id="ORZ25913.1"/>
    </source>
</evidence>
<gene>
    <name evidence="1" type="ORF">BCR42DRAFT_445638</name>
</gene>
<name>A0A1X2J254_9FUNG</name>
<organism evidence="1 2">
    <name type="scientific">Absidia repens</name>
    <dbReference type="NCBI Taxonomy" id="90262"/>
    <lineage>
        <taxon>Eukaryota</taxon>
        <taxon>Fungi</taxon>
        <taxon>Fungi incertae sedis</taxon>
        <taxon>Mucoromycota</taxon>
        <taxon>Mucoromycotina</taxon>
        <taxon>Mucoromycetes</taxon>
        <taxon>Mucorales</taxon>
        <taxon>Cunninghamellaceae</taxon>
        <taxon>Absidia</taxon>
    </lineage>
</organism>
<accession>A0A1X2J254</accession>
<keyword evidence="2" id="KW-1185">Reference proteome</keyword>
<reference evidence="1 2" key="1">
    <citation type="submission" date="2016-07" db="EMBL/GenBank/DDBJ databases">
        <title>Pervasive Adenine N6-methylation of Active Genes in Fungi.</title>
        <authorList>
            <consortium name="DOE Joint Genome Institute"/>
            <person name="Mondo S.J."/>
            <person name="Dannebaum R.O."/>
            <person name="Kuo R.C."/>
            <person name="Labutti K."/>
            <person name="Haridas S."/>
            <person name="Kuo A."/>
            <person name="Salamov A."/>
            <person name="Ahrendt S.R."/>
            <person name="Lipzen A."/>
            <person name="Sullivan W."/>
            <person name="Andreopoulos W.B."/>
            <person name="Clum A."/>
            <person name="Lindquist E."/>
            <person name="Daum C."/>
            <person name="Ramamoorthy G.K."/>
            <person name="Gryganskyi A."/>
            <person name="Culley D."/>
            <person name="Magnuson J.K."/>
            <person name="James T.Y."/>
            <person name="O'Malley M.A."/>
            <person name="Stajich J.E."/>
            <person name="Spatafora J.W."/>
            <person name="Visel A."/>
            <person name="Grigoriev I.V."/>
        </authorList>
    </citation>
    <scope>NUCLEOTIDE SEQUENCE [LARGE SCALE GENOMIC DNA]</scope>
    <source>
        <strain evidence="1 2">NRRL 1336</strain>
    </source>
</reference>
<comment type="caution">
    <text evidence="1">The sequence shown here is derived from an EMBL/GenBank/DDBJ whole genome shotgun (WGS) entry which is preliminary data.</text>
</comment>
<sequence>MLTSFPYDYPRSNIKKRSLGLDSEPQWIKRTKQKHSASTVSLAQPILSIPFQSAMQQQQQSLPLATLPGNSKTNDTVIKNSVDEMMVDDMGSSYSSERIDDMEKYLNDDEDGAMEDSDTTDGQYPIDIYTLLERHHRPLTATMVNGVLLPMERQHGGTKHCIPEFVLRSPKSTTCSSRSNLETHLKYRSLDQAQQTFSFGNADSMDID</sequence>
<evidence type="ECO:0000313" key="2">
    <source>
        <dbReference type="Proteomes" id="UP000193560"/>
    </source>
</evidence>
<dbReference type="AlphaFoldDB" id="A0A1X2J254"/>
<dbReference type="OrthoDB" id="59470at2759"/>